<dbReference type="STRING" id="4540.A0A3L6QMM9"/>
<protein>
    <submittedName>
        <fullName evidence="7">Nucleobase-ascorbate transporter 2-like</fullName>
    </submittedName>
</protein>
<accession>A0A3L6QMM9</accession>
<feature type="transmembrane region" description="Helical" evidence="6">
    <location>
        <begin position="131"/>
        <end position="152"/>
    </location>
</feature>
<feature type="transmembrane region" description="Helical" evidence="6">
    <location>
        <begin position="361"/>
        <end position="383"/>
    </location>
</feature>
<dbReference type="EMBL" id="PQIB02000011">
    <property type="protein sequence ID" value="RLM85122.1"/>
    <property type="molecule type" value="Genomic_DNA"/>
</dbReference>
<feature type="transmembrane region" description="Helical" evidence="6">
    <location>
        <begin position="183"/>
        <end position="203"/>
    </location>
</feature>
<keyword evidence="3 6" id="KW-0812">Transmembrane</keyword>
<comment type="caution">
    <text evidence="7">The sequence shown here is derived from an EMBL/GenBank/DDBJ whole genome shotgun (WGS) entry which is preliminary data.</text>
</comment>
<name>A0A3L6QMM9_PANMI</name>
<evidence type="ECO:0000256" key="6">
    <source>
        <dbReference type="SAM" id="Phobius"/>
    </source>
</evidence>
<evidence type="ECO:0000256" key="2">
    <source>
        <dbReference type="ARBA" id="ARBA00008821"/>
    </source>
</evidence>
<dbReference type="Pfam" id="PF00860">
    <property type="entry name" value="Xan_ur_permease"/>
    <property type="match status" value="1"/>
</dbReference>
<keyword evidence="4 6" id="KW-1133">Transmembrane helix</keyword>
<evidence type="ECO:0000256" key="3">
    <source>
        <dbReference type="ARBA" id="ARBA00022692"/>
    </source>
</evidence>
<evidence type="ECO:0000313" key="8">
    <source>
        <dbReference type="Proteomes" id="UP000275267"/>
    </source>
</evidence>
<gene>
    <name evidence="7" type="ORF">C2845_PM04G15650</name>
</gene>
<evidence type="ECO:0000313" key="7">
    <source>
        <dbReference type="EMBL" id="RLM85122.1"/>
    </source>
</evidence>
<dbReference type="PANTHER" id="PTHR11119">
    <property type="entry name" value="XANTHINE-URACIL / VITAMIN C PERMEASE FAMILY MEMBER"/>
    <property type="match status" value="1"/>
</dbReference>
<evidence type="ECO:0000256" key="1">
    <source>
        <dbReference type="ARBA" id="ARBA00004141"/>
    </source>
</evidence>
<evidence type="ECO:0000256" key="4">
    <source>
        <dbReference type="ARBA" id="ARBA00022989"/>
    </source>
</evidence>
<feature type="transmembrane region" description="Helical" evidence="6">
    <location>
        <begin position="39"/>
        <end position="58"/>
    </location>
</feature>
<dbReference type="Proteomes" id="UP000275267">
    <property type="component" value="Unassembled WGS sequence"/>
</dbReference>
<feature type="transmembrane region" description="Helical" evidence="6">
    <location>
        <begin position="420"/>
        <end position="437"/>
    </location>
</feature>
<dbReference type="SUPFAM" id="SSF161098">
    <property type="entry name" value="MetI-like"/>
    <property type="match status" value="1"/>
</dbReference>
<dbReference type="InterPro" id="IPR006043">
    <property type="entry name" value="NCS2"/>
</dbReference>
<keyword evidence="8" id="KW-1185">Reference proteome</keyword>
<dbReference type="InterPro" id="IPR035906">
    <property type="entry name" value="MetI-like_sf"/>
</dbReference>
<feature type="transmembrane region" description="Helical" evidence="6">
    <location>
        <begin position="389"/>
        <end position="408"/>
    </location>
</feature>
<dbReference type="GO" id="GO:0016020">
    <property type="term" value="C:membrane"/>
    <property type="evidence" value="ECO:0007669"/>
    <property type="project" value="UniProtKB-SubCell"/>
</dbReference>
<dbReference type="AlphaFoldDB" id="A0A3L6QMM9"/>
<dbReference type="OrthoDB" id="1641903at2759"/>
<comment type="similarity">
    <text evidence="2">Belongs to the nucleobase:cation symporter-2 (NCS2) (TC 2.A.40) family.</text>
</comment>
<organism evidence="7 8">
    <name type="scientific">Panicum miliaceum</name>
    <name type="common">Proso millet</name>
    <name type="synonym">Broomcorn millet</name>
    <dbReference type="NCBI Taxonomy" id="4540"/>
    <lineage>
        <taxon>Eukaryota</taxon>
        <taxon>Viridiplantae</taxon>
        <taxon>Streptophyta</taxon>
        <taxon>Embryophyta</taxon>
        <taxon>Tracheophyta</taxon>
        <taxon>Spermatophyta</taxon>
        <taxon>Magnoliopsida</taxon>
        <taxon>Liliopsida</taxon>
        <taxon>Poales</taxon>
        <taxon>Poaceae</taxon>
        <taxon>PACMAD clade</taxon>
        <taxon>Panicoideae</taxon>
        <taxon>Panicodae</taxon>
        <taxon>Paniceae</taxon>
        <taxon>Panicinae</taxon>
        <taxon>Panicum</taxon>
        <taxon>Panicum sect. Panicum</taxon>
    </lineage>
</organism>
<sequence>MAEVKPEDMVHHMPMDQLQGFEYCIDSNPSWGEGIALGFQHYILSLGTAVMIPTMLVPLMGGNDHDKAKVVQTLLFVTGIKTLLQTLFGTRLPTIMGGSYAYVVPILSIIHDPSLAQIADGHTRFLQTMRAIQGSLIVSSSIQIILGYSQLWAICSRFFSPLGMVPVIALVGLGLFERGFPVVGKCVEIGLPMLILFVALSQYLKHVHVRHVPFLERFSMLMCIALVWVYAHILTASGAYKHTALVTQINCRTDLANLISSSQWISIPYPLQWGAPTFSADHAFGMMAAVLVSLIETTGAFKAAARLASATPPPAYVLSRGIGWQGIGTLLDGLFGTGTGSTVSVENVGLLGSTRVGSRRVIQISAGFMIFFSMLGKFGALFASIPFTIFAAIYCVMFGIVAAVGLSFMQFTNMNSMRNLFIIGVSLFLGLSIPEYFSRYSTSSRQGPAHTKAGWFNDYINTIFSSPPTVALFVSVLLDNTLDVRDAARDRGMPWWARFRTFRGDSRNEEFYTLPFNLNRFFPPS</sequence>
<evidence type="ECO:0000256" key="5">
    <source>
        <dbReference type="ARBA" id="ARBA00023136"/>
    </source>
</evidence>
<feature type="transmembrane region" description="Helical" evidence="6">
    <location>
        <begin position="158"/>
        <end position="176"/>
    </location>
</feature>
<proteinExistence type="inferred from homology"/>
<feature type="transmembrane region" description="Helical" evidence="6">
    <location>
        <begin position="218"/>
        <end position="240"/>
    </location>
</feature>
<keyword evidence="5 6" id="KW-0472">Membrane</keyword>
<reference evidence="8" key="1">
    <citation type="journal article" date="2019" name="Nat. Commun.">
        <title>The genome of broomcorn millet.</title>
        <authorList>
            <person name="Zou C."/>
            <person name="Miki D."/>
            <person name="Li D."/>
            <person name="Tang Q."/>
            <person name="Xiao L."/>
            <person name="Rajput S."/>
            <person name="Deng P."/>
            <person name="Jia W."/>
            <person name="Huang R."/>
            <person name="Zhang M."/>
            <person name="Sun Y."/>
            <person name="Hu J."/>
            <person name="Fu X."/>
            <person name="Schnable P.S."/>
            <person name="Li F."/>
            <person name="Zhang H."/>
            <person name="Feng B."/>
            <person name="Zhu X."/>
            <person name="Liu R."/>
            <person name="Schnable J.C."/>
            <person name="Zhu J.-K."/>
            <person name="Zhang H."/>
        </authorList>
    </citation>
    <scope>NUCLEOTIDE SEQUENCE [LARGE SCALE GENOMIC DNA]</scope>
</reference>
<dbReference type="NCBIfam" id="NF037981">
    <property type="entry name" value="NCS2_1"/>
    <property type="match status" value="1"/>
</dbReference>
<dbReference type="GO" id="GO:0022857">
    <property type="term" value="F:transmembrane transporter activity"/>
    <property type="evidence" value="ECO:0007669"/>
    <property type="project" value="InterPro"/>
</dbReference>
<comment type="subcellular location">
    <subcellularLocation>
        <location evidence="1">Membrane</location>
        <topology evidence="1">Multi-pass membrane protein</topology>
    </subcellularLocation>
</comment>